<dbReference type="Gene3D" id="3.80.10.10">
    <property type="entry name" value="Ribonuclease Inhibitor"/>
    <property type="match status" value="1"/>
</dbReference>
<reference evidence="1 2" key="1">
    <citation type="journal article" date="2015" name="Genome Biol. Evol.">
        <title>Phylogenomic analyses indicate that early fungi evolved digesting cell walls of algal ancestors of land plants.</title>
        <authorList>
            <person name="Chang Y."/>
            <person name="Wang S."/>
            <person name="Sekimoto S."/>
            <person name="Aerts A.L."/>
            <person name="Choi C."/>
            <person name="Clum A."/>
            <person name="LaButti K.M."/>
            <person name="Lindquist E.A."/>
            <person name="Yee Ngan C."/>
            <person name="Ohm R.A."/>
            <person name="Salamov A.A."/>
            <person name="Grigoriev I.V."/>
            <person name="Spatafora J.W."/>
            <person name="Berbee M.L."/>
        </authorList>
    </citation>
    <scope>NUCLEOTIDE SEQUENCE [LARGE SCALE GENOMIC DNA]</scope>
    <source>
        <strain evidence="1 2">NRRL 28638</strain>
    </source>
</reference>
<dbReference type="AlphaFoldDB" id="A0A137NQN9"/>
<proteinExistence type="predicted"/>
<name>A0A137NQN9_CONC2</name>
<dbReference type="SUPFAM" id="SSF52047">
    <property type="entry name" value="RNI-like"/>
    <property type="match status" value="1"/>
</dbReference>
<evidence type="ECO:0008006" key="3">
    <source>
        <dbReference type="Google" id="ProtNLM"/>
    </source>
</evidence>
<dbReference type="Proteomes" id="UP000070444">
    <property type="component" value="Unassembled WGS sequence"/>
</dbReference>
<accession>A0A137NQN9</accession>
<protein>
    <recommendedName>
        <fullName evidence="3">F-box domain-containing protein</fullName>
    </recommendedName>
</protein>
<evidence type="ECO:0000313" key="1">
    <source>
        <dbReference type="EMBL" id="KXN65077.1"/>
    </source>
</evidence>
<keyword evidence="2" id="KW-1185">Reference proteome</keyword>
<organism evidence="1 2">
    <name type="scientific">Conidiobolus coronatus (strain ATCC 28846 / CBS 209.66 / NRRL 28638)</name>
    <name type="common">Delacroixia coronata</name>
    <dbReference type="NCBI Taxonomy" id="796925"/>
    <lineage>
        <taxon>Eukaryota</taxon>
        <taxon>Fungi</taxon>
        <taxon>Fungi incertae sedis</taxon>
        <taxon>Zoopagomycota</taxon>
        <taxon>Entomophthoromycotina</taxon>
        <taxon>Entomophthoromycetes</taxon>
        <taxon>Entomophthorales</taxon>
        <taxon>Ancylistaceae</taxon>
        <taxon>Conidiobolus</taxon>
    </lineage>
</organism>
<sequence>MSLIKKVSLSCKCLREKLKSKVFKKVNANKLAESIAQIIGNDDVYSKKFQLIDGKYNSIKKFVTSLSFNVLSKYNYIHVTCGYFNNLSNLILEVIIIPSTILINIFNNTKTITKLSLNDNMILFSESSKSAEELNFPKSLKALEMRSNSALSTPHWEDPIASYAAFAKTAPDTILINLKYGTKLPNLLYLDIWDTEDKLENILKDFLIDNSQLKFINILFECLNLQIYELLTKCEQLQEVKIVSVSRFSPAAEGQNEFNLPSVKRLTLDEVLYRRQPLLSYLISPFVNITNLKICYIEDWPQQLCDQIKKFNNLEKLTVYKSDGCLQLNEPFISSKSLKVLEFVGFSKLGFDLKLTCECPKIKTVRVNTLNFNASGLEELSQDLSRSSDDWAILKFNETVNCYKK</sequence>
<dbReference type="EMBL" id="KQ964992">
    <property type="protein sequence ID" value="KXN65077.1"/>
    <property type="molecule type" value="Genomic_DNA"/>
</dbReference>
<dbReference type="InterPro" id="IPR032675">
    <property type="entry name" value="LRR_dom_sf"/>
</dbReference>
<evidence type="ECO:0000313" key="2">
    <source>
        <dbReference type="Proteomes" id="UP000070444"/>
    </source>
</evidence>
<gene>
    <name evidence="1" type="ORF">CONCODRAFT_74475</name>
</gene>